<accession>A0A1R3J958</accession>
<dbReference type="OrthoDB" id="689350at2759"/>
<name>A0A1R3J958_9ROSI</name>
<feature type="region of interest" description="Disordered" evidence="1">
    <location>
        <begin position="112"/>
        <end position="132"/>
    </location>
</feature>
<dbReference type="Proteomes" id="UP000187203">
    <property type="component" value="Unassembled WGS sequence"/>
</dbReference>
<evidence type="ECO:0000259" key="2">
    <source>
        <dbReference type="PROSITE" id="PS50846"/>
    </source>
</evidence>
<feature type="domain" description="HMA" evidence="2">
    <location>
        <begin position="137"/>
        <end position="203"/>
    </location>
</feature>
<evidence type="ECO:0000313" key="4">
    <source>
        <dbReference type="Proteomes" id="UP000187203"/>
    </source>
</evidence>
<keyword evidence="4" id="KW-1185">Reference proteome</keyword>
<dbReference type="STRING" id="93759.A0A1R3J958"/>
<dbReference type="InterPro" id="IPR036163">
    <property type="entry name" value="HMA_dom_sf"/>
</dbReference>
<dbReference type="Pfam" id="PF00403">
    <property type="entry name" value="HMA"/>
    <property type="match status" value="1"/>
</dbReference>
<dbReference type="Gene3D" id="3.30.70.100">
    <property type="match status" value="1"/>
</dbReference>
<dbReference type="CDD" id="cd00371">
    <property type="entry name" value="HMA"/>
    <property type="match status" value="1"/>
</dbReference>
<proteinExistence type="predicted"/>
<gene>
    <name evidence="3" type="ORF">COLO4_18433</name>
</gene>
<sequence>MDLFCASPASTAICSSIDHRSMVRSGHRPIDRQNSKPYYAPCSSSSQLPIIPRPYHEKSRKSSVKPSDLRRKSSADIHDLNSPPGSARYLLSDRPFIDWISESDRVSALVPSKPKKHVINSDDSPALKSSSSARSHSQVVVLMVSIHCKGCEGKVRKHISKMEGVTSFSIDLPSKKVTVIGDVTPSSVLESVSRVKNAQLWPSVPPQSSSQMVKISY</sequence>
<dbReference type="InterPro" id="IPR006121">
    <property type="entry name" value="HMA_dom"/>
</dbReference>
<evidence type="ECO:0000313" key="3">
    <source>
        <dbReference type="EMBL" id="OMO91340.1"/>
    </source>
</evidence>
<dbReference type="PANTHER" id="PTHR46119">
    <property type="entry name" value="OS08G0405700 PROTEIN"/>
    <property type="match status" value="1"/>
</dbReference>
<feature type="region of interest" description="Disordered" evidence="1">
    <location>
        <begin position="24"/>
        <end position="81"/>
    </location>
</feature>
<dbReference type="PANTHER" id="PTHR46119:SF12">
    <property type="entry name" value="PROTEIN SODIUM POTASSIUM ROOT DEFECTIVE 3"/>
    <property type="match status" value="1"/>
</dbReference>
<feature type="compositionally biased region" description="Basic and acidic residues" evidence="1">
    <location>
        <begin position="67"/>
        <end position="79"/>
    </location>
</feature>
<organism evidence="3 4">
    <name type="scientific">Corchorus olitorius</name>
    <dbReference type="NCBI Taxonomy" id="93759"/>
    <lineage>
        <taxon>Eukaryota</taxon>
        <taxon>Viridiplantae</taxon>
        <taxon>Streptophyta</taxon>
        <taxon>Embryophyta</taxon>
        <taxon>Tracheophyta</taxon>
        <taxon>Spermatophyta</taxon>
        <taxon>Magnoliopsida</taxon>
        <taxon>eudicotyledons</taxon>
        <taxon>Gunneridae</taxon>
        <taxon>Pentapetalae</taxon>
        <taxon>rosids</taxon>
        <taxon>malvids</taxon>
        <taxon>Malvales</taxon>
        <taxon>Malvaceae</taxon>
        <taxon>Grewioideae</taxon>
        <taxon>Apeibeae</taxon>
        <taxon>Corchorus</taxon>
    </lineage>
</organism>
<evidence type="ECO:0000256" key="1">
    <source>
        <dbReference type="SAM" id="MobiDB-lite"/>
    </source>
</evidence>
<reference evidence="4" key="1">
    <citation type="submission" date="2013-09" db="EMBL/GenBank/DDBJ databases">
        <title>Corchorus olitorius genome sequencing.</title>
        <authorList>
            <person name="Alam M."/>
            <person name="Haque M.S."/>
            <person name="Islam M.S."/>
            <person name="Emdad E.M."/>
            <person name="Islam M.M."/>
            <person name="Ahmed B."/>
            <person name="Halim A."/>
            <person name="Hossen Q.M.M."/>
            <person name="Hossain M.Z."/>
            <person name="Ahmed R."/>
            <person name="Khan M.M."/>
            <person name="Islam R."/>
            <person name="Rashid M.M."/>
            <person name="Khan S.A."/>
            <person name="Rahman M.S."/>
            <person name="Alam M."/>
            <person name="Yahiya A.S."/>
            <person name="Khan M.S."/>
            <person name="Azam M.S."/>
            <person name="Haque T."/>
            <person name="Lashkar M.Z.H."/>
            <person name="Akhand A.I."/>
            <person name="Morshed G."/>
            <person name="Roy S."/>
            <person name="Uddin K.S."/>
            <person name="Rabeya T."/>
            <person name="Hossain A.S."/>
            <person name="Chowdhury A."/>
            <person name="Snigdha A.R."/>
            <person name="Mortoza M.S."/>
            <person name="Matin S.A."/>
            <person name="Hoque S.M.E."/>
            <person name="Islam M.K."/>
            <person name="Roy D.K."/>
            <person name="Haider R."/>
            <person name="Moosa M.M."/>
            <person name="Elias S.M."/>
            <person name="Hasan A.M."/>
            <person name="Jahan S."/>
            <person name="Shafiuddin M."/>
            <person name="Mahmood N."/>
            <person name="Shommy N.S."/>
        </authorList>
    </citation>
    <scope>NUCLEOTIDE SEQUENCE [LARGE SCALE GENOMIC DNA]</scope>
    <source>
        <strain evidence="4">cv. O-4</strain>
    </source>
</reference>
<dbReference type="InterPro" id="IPR044526">
    <property type="entry name" value="NAKR1-3"/>
</dbReference>
<comment type="caution">
    <text evidence="3">The sequence shown here is derived from an EMBL/GenBank/DDBJ whole genome shotgun (WGS) entry which is preliminary data.</text>
</comment>
<dbReference type="AlphaFoldDB" id="A0A1R3J958"/>
<dbReference type="EMBL" id="AWUE01016462">
    <property type="protein sequence ID" value="OMO91340.1"/>
    <property type="molecule type" value="Genomic_DNA"/>
</dbReference>
<dbReference type="SUPFAM" id="SSF55008">
    <property type="entry name" value="HMA, heavy metal-associated domain"/>
    <property type="match status" value="1"/>
</dbReference>
<dbReference type="GO" id="GO:0046872">
    <property type="term" value="F:metal ion binding"/>
    <property type="evidence" value="ECO:0007669"/>
    <property type="project" value="InterPro"/>
</dbReference>
<dbReference type="PROSITE" id="PS50846">
    <property type="entry name" value="HMA_2"/>
    <property type="match status" value="1"/>
</dbReference>
<feature type="compositionally biased region" description="Low complexity" evidence="1">
    <location>
        <begin position="121"/>
        <end position="132"/>
    </location>
</feature>
<protein>
    <recommendedName>
        <fullName evidence="2">HMA domain-containing protein</fullName>
    </recommendedName>
</protein>